<feature type="transmembrane region" description="Helical" evidence="1">
    <location>
        <begin position="160"/>
        <end position="183"/>
    </location>
</feature>
<keyword evidence="1" id="KW-0812">Transmembrane</keyword>
<keyword evidence="1" id="KW-0472">Membrane</keyword>
<reference evidence="2" key="1">
    <citation type="journal article" date="2021" name="PeerJ">
        <title>Extensive microbial diversity within the chicken gut microbiome revealed by metagenomics and culture.</title>
        <authorList>
            <person name="Gilroy R."/>
            <person name="Ravi A."/>
            <person name="Getino M."/>
            <person name="Pursley I."/>
            <person name="Horton D.L."/>
            <person name="Alikhan N.F."/>
            <person name="Baker D."/>
            <person name="Gharbi K."/>
            <person name="Hall N."/>
            <person name="Watson M."/>
            <person name="Adriaenssens E.M."/>
            <person name="Foster-Nyarko E."/>
            <person name="Jarju S."/>
            <person name="Secka A."/>
            <person name="Antonio M."/>
            <person name="Oren A."/>
            <person name="Chaudhuri R.R."/>
            <person name="La Ragione R."/>
            <person name="Hildebrand F."/>
            <person name="Pallen M.J."/>
        </authorList>
    </citation>
    <scope>NUCLEOTIDE SEQUENCE</scope>
    <source>
        <strain evidence="2">ChiSjej2B20-11307</strain>
    </source>
</reference>
<sequence>MKEENNKNTKKQQIIDNYEMQREKYLAEGYEEKQEVISVIKANIMAFVTAGPFALAGMLLWIVNRTGSWFDWRIMSLVLVWAAFILSIVVHEMLHGMGWSIFARKGWKSIHFGVMWEYLTPYCHCKEPLRPGAYLFGGLLPFLILGIGMYIVAWVSGNSILYILSLLNMLAAGGDTTLMCMLLKYFGKDVMILDHPTECGFIAFERRMS</sequence>
<protein>
    <submittedName>
        <fullName evidence="2">DUF3267 domain-containing protein</fullName>
    </submittedName>
</protein>
<feature type="transmembrane region" description="Helical" evidence="1">
    <location>
        <begin position="74"/>
        <end position="94"/>
    </location>
</feature>
<accession>A0A9D2KJU1</accession>
<dbReference type="EMBL" id="DXAK01000006">
    <property type="protein sequence ID" value="HJA05748.1"/>
    <property type="molecule type" value="Genomic_DNA"/>
</dbReference>
<dbReference type="InterPro" id="IPR021683">
    <property type="entry name" value="DUF3267"/>
</dbReference>
<dbReference type="AlphaFoldDB" id="A0A9D2KJU1"/>
<comment type="caution">
    <text evidence="2">The sequence shown here is derived from an EMBL/GenBank/DDBJ whole genome shotgun (WGS) entry which is preliminary data.</text>
</comment>
<dbReference type="Pfam" id="PF11667">
    <property type="entry name" value="DUF3267"/>
    <property type="match status" value="1"/>
</dbReference>
<dbReference type="Proteomes" id="UP000824223">
    <property type="component" value="Unassembled WGS sequence"/>
</dbReference>
<keyword evidence="1" id="KW-1133">Transmembrane helix</keyword>
<evidence type="ECO:0000256" key="1">
    <source>
        <dbReference type="SAM" id="Phobius"/>
    </source>
</evidence>
<proteinExistence type="predicted"/>
<name>A0A9D2KJU1_9FIRM</name>
<evidence type="ECO:0000313" key="2">
    <source>
        <dbReference type="EMBL" id="HJA05748.1"/>
    </source>
</evidence>
<feature type="transmembrane region" description="Helical" evidence="1">
    <location>
        <begin position="134"/>
        <end position="154"/>
    </location>
</feature>
<reference evidence="2" key="2">
    <citation type="submission" date="2021-04" db="EMBL/GenBank/DDBJ databases">
        <authorList>
            <person name="Gilroy R."/>
        </authorList>
    </citation>
    <scope>NUCLEOTIDE SEQUENCE</scope>
    <source>
        <strain evidence="2">ChiSjej2B20-11307</strain>
    </source>
</reference>
<organism evidence="2 3">
    <name type="scientific">Candidatus Mediterraneibacter pullicola</name>
    <dbReference type="NCBI Taxonomy" id="2838682"/>
    <lineage>
        <taxon>Bacteria</taxon>
        <taxon>Bacillati</taxon>
        <taxon>Bacillota</taxon>
        <taxon>Clostridia</taxon>
        <taxon>Lachnospirales</taxon>
        <taxon>Lachnospiraceae</taxon>
        <taxon>Mediterraneibacter</taxon>
    </lineage>
</organism>
<evidence type="ECO:0000313" key="3">
    <source>
        <dbReference type="Proteomes" id="UP000824223"/>
    </source>
</evidence>
<feature type="transmembrane region" description="Helical" evidence="1">
    <location>
        <begin position="42"/>
        <end position="62"/>
    </location>
</feature>
<gene>
    <name evidence="2" type="ORF">H9798_01180</name>
</gene>